<dbReference type="EMBL" id="JAJJPB010000009">
    <property type="protein sequence ID" value="MCC9294989.1"/>
    <property type="molecule type" value="Genomic_DNA"/>
</dbReference>
<reference evidence="1" key="1">
    <citation type="submission" date="2021-11" db="EMBL/GenBank/DDBJ databases">
        <authorList>
            <person name="Qingchun L."/>
            <person name="Dong Z."/>
            <person name="Zongwei Q."/>
            <person name="Jia Z."/>
            <person name="Duotao L."/>
        </authorList>
    </citation>
    <scope>NUCLEOTIDE SEQUENCE</scope>
    <source>
        <strain evidence="1">WLY-B-L2</strain>
    </source>
</reference>
<organism evidence="1 2">
    <name type="scientific">Clostridium aromativorans</name>
    <dbReference type="NCBI Taxonomy" id="2836848"/>
    <lineage>
        <taxon>Bacteria</taxon>
        <taxon>Bacillati</taxon>
        <taxon>Bacillota</taxon>
        <taxon>Clostridia</taxon>
        <taxon>Eubacteriales</taxon>
        <taxon>Clostridiaceae</taxon>
        <taxon>Clostridium</taxon>
    </lineage>
</organism>
<evidence type="ECO:0000313" key="2">
    <source>
        <dbReference type="Proteomes" id="UP001165422"/>
    </source>
</evidence>
<gene>
    <name evidence="1" type="ORF">LN736_08990</name>
</gene>
<evidence type="ECO:0000313" key="1">
    <source>
        <dbReference type="EMBL" id="MCC9294989.1"/>
    </source>
</evidence>
<proteinExistence type="predicted"/>
<sequence>MVNSVTIKDVDNPCSIIASIPHSSSSITSEMKKNMKKSVILANNDWFLNELYDFLGELDINSVSANYSRYVVDVNRDIKNKYIHDEYTKSLIYYNTTFNRKIYNRELDKSTIEDRIEKIYKPYHLSLYEEINKILRVKGRVYLFDLHSFYEQSRADIIIGTREGKTCSADFLNMVYVSFLDSGFNVKVDEKGLRGGYITAHYGSIDHVQAVQIEIRYTAYIENRYFGEEEIQNVDYKLFNDAKMRLHGAFLKIKKGCDELA</sequence>
<dbReference type="Pfam" id="PF05013">
    <property type="entry name" value="FGase"/>
    <property type="match status" value="1"/>
</dbReference>
<protein>
    <submittedName>
        <fullName evidence="1">N-formylglutamate amidohydrolase</fullName>
    </submittedName>
</protein>
<keyword evidence="2" id="KW-1185">Reference proteome</keyword>
<dbReference type="Gene3D" id="3.40.630.40">
    <property type="entry name" value="Zn-dependent exopeptidases"/>
    <property type="match status" value="1"/>
</dbReference>
<dbReference type="Proteomes" id="UP001165422">
    <property type="component" value="Unassembled WGS sequence"/>
</dbReference>
<accession>A0ABS8N750</accession>
<dbReference type="SUPFAM" id="SSF53187">
    <property type="entry name" value="Zn-dependent exopeptidases"/>
    <property type="match status" value="1"/>
</dbReference>
<comment type="caution">
    <text evidence="1">The sequence shown here is derived from an EMBL/GenBank/DDBJ whole genome shotgun (WGS) entry which is preliminary data.</text>
</comment>
<dbReference type="RefSeq" id="WP_150358567.1">
    <property type="nucleotide sequence ID" value="NZ_JAJJPB010000009.1"/>
</dbReference>
<name>A0ABS8N750_9CLOT</name>
<dbReference type="InterPro" id="IPR007709">
    <property type="entry name" value="N-FG_amidohydro"/>
</dbReference>